<gene>
    <name evidence="6" type="ORF">DFP97_1362</name>
</gene>
<evidence type="ECO:0000313" key="6">
    <source>
        <dbReference type="EMBL" id="RCW40325.1"/>
    </source>
</evidence>
<dbReference type="SUPFAM" id="SSF51735">
    <property type="entry name" value="NAD(P)-binding Rossmann-fold domains"/>
    <property type="match status" value="1"/>
</dbReference>
<dbReference type="EMBL" id="QPJD01000036">
    <property type="protein sequence ID" value="RCW40325.1"/>
    <property type="molecule type" value="Genomic_DNA"/>
</dbReference>
<comment type="similarity">
    <text evidence="2">Belongs to the short-chain dehydrogenases/reductases (SDR) family.</text>
</comment>
<name>A0A368VG85_9BACL</name>
<evidence type="ECO:0000256" key="4">
    <source>
        <dbReference type="ARBA" id="ARBA00022857"/>
    </source>
</evidence>
<evidence type="ECO:0000256" key="5">
    <source>
        <dbReference type="ARBA" id="ARBA00023002"/>
    </source>
</evidence>
<dbReference type="AlphaFoldDB" id="A0A368VG85"/>
<dbReference type="Pfam" id="PF00106">
    <property type="entry name" value="adh_short"/>
    <property type="match status" value="1"/>
</dbReference>
<comment type="subcellular location">
    <subcellularLocation>
        <location evidence="1">Cytoplasm</location>
    </subcellularLocation>
</comment>
<evidence type="ECO:0000256" key="2">
    <source>
        <dbReference type="ARBA" id="ARBA00006484"/>
    </source>
</evidence>
<accession>A0A368VG85</accession>
<organism evidence="6 7">
    <name type="scientific">Paenibacillus prosopidis</name>
    <dbReference type="NCBI Taxonomy" id="630520"/>
    <lineage>
        <taxon>Bacteria</taxon>
        <taxon>Bacillati</taxon>
        <taxon>Bacillota</taxon>
        <taxon>Bacilli</taxon>
        <taxon>Bacillales</taxon>
        <taxon>Paenibacillaceae</taxon>
        <taxon>Paenibacillus</taxon>
    </lineage>
</organism>
<dbReference type="GO" id="GO:0004757">
    <property type="term" value="F:sepiapterin reductase (NADP+) activity"/>
    <property type="evidence" value="ECO:0007669"/>
    <property type="project" value="TreeGrafter"/>
</dbReference>
<reference evidence="6 7" key="1">
    <citation type="submission" date="2018-07" db="EMBL/GenBank/DDBJ databases">
        <title>Genomic Encyclopedia of Type Strains, Phase III (KMG-III): the genomes of soil and plant-associated and newly described type strains.</title>
        <authorList>
            <person name="Whitman W."/>
        </authorList>
    </citation>
    <scope>NUCLEOTIDE SEQUENCE [LARGE SCALE GENOMIC DNA]</scope>
    <source>
        <strain evidence="6 7">CECT 7506</strain>
    </source>
</reference>
<dbReference type="InterPro" id="IPR051721">
    <property type="entry name" value="Biopterin_syn/organic_redct"/>
</dbReference>
<keyword evidence="5" id="KW-0560">Oxidoreductase</keyword>
<dbReference type="PRINTS" id="PR00081">
    <property type="entry name" value="GDHRDH"/>
</dbReference>
<dbReference type="InterPro" id="IPR036291">
    <property type="entry name" value="NAD(P)-bd_dom_sf"/>
</dbReference>
<dbReference type="OrthoDB" id="9794387at2"/>
<evidence type="ECO:0000256" key="1">
    <source>
        <dbReference type="ARBA" id="ARBA00004496"/>
    </source>
</evidence>
<dbReference type="Gene3D" id="3.40.50.720">
    <property type="entry name" value="NAD(P)-binding Rossmann-like Domain"/>
    <property type="match status" value="1"/>
</dbReference>
<keyword evidence="4" id="KW-0521">NADP</keyword>
<evidence type="ECO:0000256" key="3">
    <source>
        <dbReference type="ARBA" id="ARBA00022490"/>
    </source>
</evidence>
<keyword evidence="3" id="KW-0963">Cytoplasm</keyword>
<keyword evidence="7" id="KW-1185">Reference proteome</keyword>
<comment type="caution">
    <text evidence="6">The sequence shown here is derived from an EMBL/GenBank/DDBJ whole genome shotgun (WGS) entry which is preliminary data.</text>
</comment>
<dbReference type="GO" id="GO:0005737">
    <property type="term" value="C:cytoplasm"/>
    <property type="evidence" value="ECO:0007669"/>
    <property type="project" value="UniProtKB-SubCell"/>
</dbReference>
<evidence type="ECO:0000313" key="7">
    <source>
        <dbReference type="Proteomes" id="UP000252415"/>
    </source>
</evidence>
<dbReference type="RefSeq" id="WP_114384227.1">
    <property type="nucleotide sequence ID" value="NZ_QPJD01000036.1"/>
</dbReference>
<dbReference type="PROSITE" id="PS00061">
    <property type="entry name" value="ADH_SHORT"/>
    <property type="match status" value="1"/>
</dbReference>
<dbReference type="Proteomes" id="UP000252415">
    <property type="component" value="Unassembled WGS sequence"/>
</dbReference>
<proteinExistence type="inferred from homology"/>
<dbReference type="GO" id="GO:0006729">
    <property type="term" value="P:tetrahydrobiopterin biosynthetic process"/>
    <property type="evidence" value="ECO:0007669"/>
    <property type="project" value="TreeGrafter"/>
</dbReference>
<dbReference type="InterPro" id="IPR020904">
    <property type="entry name" value="Sc_DH/Rdtase_CS"/>
</dbReference>
<dbReference type="PANTHER" id="PTHR44085:SF2">
    <property type="entry name" value="SEPIAPTERIN REDUCTASE"/>
    <property type="match status" value="1"/>
</dbReference>
<dbReference type="InterPro" id="IPR002347">
    <property type="entry name" value="SDR_fam"/>
</dbReference>
<dbReference type="PANTHER" id="PTHR44085">
    <property type="entry name" value="SEPIAPTERIN REDUCTASE"/>
    <property type="match status" value="1"/>
</dbReference>
<sequence length="260" mass="28989">MKYFIITGTSRGIGESIAEQLISPEHYLLCISRERNMKLISKSNNIEYIEFDLNQIDQIESLMDRIFNSIDLSNAVGIYLINNASMIAPVAFIDTATVKDITGNINVNLLAPILLTSLLIKHTNNHLIEKRILNISSASVKNHHPGMSLYSAAKAGLDVFSQCVALEQNHSQAPVGIVSIWPGMIDTNLQREARNQDKATFPSAELFGMVKDAGMLSSPEETAQQIIEFLFKKDFEHGAVVDIYDYSKVQQHFDAPNETF</sequence>
<protein>
    <submittedName>
        <fullName evidence="6">Benzil reductase ((S)-benzoin forming)</fullName>
    </submittedName>
</protein>